<reference evidence="1 2" key="1">
    <citation type="journal article" date="2016" name="Int. J. Syst. Evol. Microbiol.">
        <title>Lysobacter erysipheiresistens sp. nov., an antagonist of powdery mildew, isolated from tobacco-cultivated soil.</title>
        <authorList>
            <person name="Xie B."/>
            <person name="Li T."/>
            <person name="Lin X."/>
            <person name="Wang C.J."/>
            <person name="Chen Y.J."/>
            <person name="Liu W.J."/>
            <person name="Zhao Z.W."/>
        </authorList>
    </citation>
    <scope>NUCLEOTIDE SEQUENCE [LARGE SCALE GENOMIC DNA]</scope>
    <source>
        <strain evidence="1 2">RS-LYSO-3</strain>
    </source>
</reference>
<protein>
    <recommendedName>
        <fullName evidence="3">DUF4145 domain-containing protein</fullName>
    </recommendedName>
</protein>
<organism evidence="1 2">
    <name type="scientific">Novilysobacter erysipheiresistens</name>
    <dbReference type="NCBI Taxonomy" id="1749332"/>
    <lineage>
        <taxon>Bacteria</taxon>
        <taxon>Pseudomonadati</taxon>
        <taxon>Pseudomonadota</taxon>
        <taxon>Gammaproteobacteria</taxon>
        <taxon>Lysobacterales</taxon>
        <taxon>Lysobacteraceae</taxon>
        <taxon>Novilysobacter</taxon>
    </lineage>
</organism>
<dbReference type="RefSeq" id="WP_332613960.1">
    <property type="nucleotide sequence ID" value="NZ_JAXGFP010000001.1"/>
</dbReference>
<evidence type="ECO:0008006" key="3">
    <source>
        <dbReference type="Google" id="ProtNLM"/>
    </source>
</evidence>
<comment type="caution">
    <text evidence="1">The sequence shown here is derived from an EMBL/GenBank/DDBJ whole genome shotgun (WGS) entry which is preliminary data.</text>
</comment>
<name>A0ABU7YU97_9GAMM</name>
<gene>
    <name evidence="1" type="ORF">SNE34_01280</name>
</gene>
<dbReference type="EMBL" id="JAXGFP010000001">
    <property type="protein sequence ID" value="MEG3182647.1"/>
    <property type="molecule type" value="Genomic_DNA"/>
</dbReference>
<keyword evidence="2" id="KW-1185">Reference proteome</keyword>
<proteinExistence type="predicted"/>
<accession>A0ABU7YU97</accession>
<evidence type="ECO:0000313" key="2">
    <source>
        <dbReference type="Proteomes" id="UP001355056"/>
    </source>
</evidence>
<dbReference type="Proteomes" id="UP001355056">
    <property type="component" value="Unassembled WGS sequence"/>
</dbReference>
<sequence>MTDDRKRKTDDRCVRHDCRRALAESRAECEDLRHALATARTAVDFGHRFTEALSNEMKSEGVTLERDPVRVVNHHKARAERLAEALREIAHHGPNYGPDGARETWRHWSDIARTALNLEPTP</sequence>
<evidence type="ECO:0000313" key="1">
    <source>
        <dbReference type="EMBL" id="MEG3182647.1"/>
    </source>
</evidence>